<evidence type="ECO:0000256" key="7">
    <source>
        <dbReference type="ARBA" id="ARBA00024725"/>
    </source>
</evidence>
<dbReference type="PANTHER" id="PTHR43394:SF1">
    <property type="entry name" value="ATP-BINDING CASSETTE SUB-FAMILY B MEMBER 10, MITOCHONDRIAL"/>
    <property type="match status" value="1"/>
</dbReference>
<comment type="subcellular location">
    <subcellularLocation>
        <location evidence="1">Cell membrane</location>
        <topology evidence="1">Multi-pass membrane protein</topology>
    </subcellularLocation>
</comment>
<feature type="transmembrane region" description="Helical" evidence="8">
    <location>
        <begin position="185"/>
        <end position="204"/>
    </location>
</feature>
<keyword evidence="2 8" id="KW-0812">Transmembrane</keyword>
<dbReference type="FunFam" id="1.20.1560.10:FF:000070">
    <property type="entry name" value="Multidrug ABC transporter ATP-binding protein"/>
    <property type="match status" value="1"/>
</dbReference>
<keyword evidence="4 11" id="KW-0067">ATP-binding</keyword>
<accession>A0A4R2RFK8</accession>
<evidence type="ECO:0000256" key="1">
    <source>
        <dbReference type="ARBA" id="ARBA00004651"/>
    </source>
</evidence>
<evidence type="ECO:0000256" key="5">
    <source>
        <dbReference type="ARBA" id="ARBA00022989"/>
    </source>
</evidence>
<comment type="caution">
    <text evidence="11">The sequence shown here is derived from an EMBL/GenBank/DDBJ whole genome shotgun (WGS) entry which is preliminary data.</text>
</comment>
<evidence type="ECO:0000313" key="11">
    <source>
        <dbReference type="EMBL" id="TCP61109.1"/>
    </source>
</evidence>
<dbReference type="AlphaFoldDB" id="A0A4R2RFK8"/>
<evidence type="ECO:0000256" key="8">
    <source>
        <dbReference type="SAM" id="Phobius"/>
    </source>
</evidence>
<feature type="domain" description="ABC transporter" evidence="9">
    <location>
        <begin position="362"/>
        <end position="601"/>
    </location>
</feature>
<dbReference type="SUPFAM" id="SSF90123">
    <property type="entry name" value="ABC transporter transmembrane region"/>
    <property type="match status" value="1"/>
</dbReference>
<evidence type="ECO:0000259" key="10">
    <source>
        <dbReference type="PROSITE" id="PS50929"/>
    </source>
</evidence>
<evidence type="ECO:0000256" key="6">
    <source>
        <dbReference type="ARBA" id="ARBA00023136"/>
    </source>
</evidence>
<dbReference type="InterPro" id="IPR011527">
    <property type="entry name" value="ABC1_TM_dom"/>
</dbReference>
<dbReference type="PROSITE" id="PS50929">
    <property type="entry name" value="ABC_TM1F"/>
    <property type="match status" value="1"/>
</dbReference>
<feature type="transmembrane region" description="Helical" evidence="8">
    <location>
        <begin position="273"/>
        <end position="293"/>
    </location>
</feature>
<reference evidence="11 12" key="1">
    <citation type="submission" date="2019-03" db="EMBL/GenBank/DDBJ databases">
        <title>Genomic Encyclopedia of Type Strains, Phase IV (KMG-IV): sequencing the most valuable type-strain genomes for metagenomic binning, comparative biology and taxonomic classification.</title>
        <authorList>
            <person name="Goeker M."/>
        </authorList>
    </citation>
    <scope>NUCLEOTIDE SEQUENCE [LARGE SCALE GENOMIC DNA]</scope>
    <source>
        <strain evidence="11 12">DSM 24766</strain>
    </source>
</reference>
<protein>
    <submittedName>
        <fullName evidence="11">ATP-binding cassette subfamily B multidrug efflux pump</fullName>
    </submittedName>
</protein>
<proteinExistence type="predicted"/>
<gene>
    <name evidence="11" type="ORF">EV663_10656</name>
</gene>
<evidence type="ECO:0000259" key="9">
    <source>
        <dbReference type="PROSITE" id="PS50893"/>
    </source>
</evidence>
<dbReference type="InterPro" id="IPR003439">
    <property type="entry name" value="ABC_transporter-like_ATP-bd"/>
</dbReference>
<dbReference type="SMART" id="SM00382">
    <property type="entry name" value="AAA"/>
    <property type="match status" value="1"/>
</dbReference>
<feature type="domain" description="ABC transmembrane type-1" evidence="10">
    <location>
        <begin position="41"/>
        <end position="328"/>
    </location>
</feature>
<dbReference type="OrthoDB" id="9808328at2"/>
<dbReference type="GO" id="GO:0005524">
    <property type="term" value="F:ATP binding"/>
    <property type="evidence" value="ECO:0007669"/>
    <property type="project" value="UniProtKB-KW"/>
</dbReference>
<name>A0A4R2RFK8_9RHOB</name>
<dbReference type="GO" id="GO:0015421">
    <property type="term" value="F:ABC-type oligopeptide transporter activity"/>
    <property type="evidence" value="ECO:0007669"/>
    <property type="project" value="TreeGrafter"/>
</dbReference>
<dbReference type="Pfam" id="PF00005">
    <property type="entry name" value="ABC_tran"/>
    <property type="match status" value="1"/>
</dbReference>
<evidence type="ECO:0000256" key="3">
    <source>
        <dbReference type="ARBA" id="ARBA00022741"/>
    </source>
</evidence>
<dbReference type="SUPFAM" id="SSF52540">
    <property type="entry name" value="P-loop containing nucleoside triphosphate hydrolases"/>
    <property type="match status" value="1"/>
</dbReference>
<keyword evidence="5 8" id="KW-1133">Transmembrane helix</keyword>
<evidence type="ECO:0000256" key="4">
    <source>
        <dbReference type="ARBA" id="ARBA00022840"/>
    </source>
</evidence>
<evidence type="ECO:0000313" key="12">
    <source>
        <dbReference type="Proteomes" id="UP000295050"/>
    </source>
</evidence>
<dbReference type="PANTHER" id="PTHR43394">
    <property type="entry name" value="ATP-DEPENDENT PERMEASE MDL1, MITOCHONDRIAL"/>
    <property type="match status" value="1"/>
</dbReference>
<dbReference type="Gene3D" id="1.20.1560.10">
    <property type="entry name" value="ABC transporter type 1, transmembrane domain"/>
    <property type="match status" value="1"/>
</dbReference>
<dbReference type="GO" id="GO:0016887">
    <property type="term" value="F:ATP hydrolysis activity"/>
    <property type="evidence" value="ECO:0007669"/>
    <property type="project" value="InterPro"/>
</dbReference>
<feature type="transmembrane region" description="Helical" evidence="8">
    <location>
        <begin position="36"/>
        <end position="59"/>
    </location>
</feature>
<keyword evidence="6 8" id="KW-0472">Membrane</keyword>
<dbReference type="InterPro" id="IPR003593">
    <property type="entry name" value="AAA+_ATPase"/>
</dbReference>
<dbReference type="InterPro" id="IPR027417">
    <property type="entry name" value="P-loop_NTPase"/>
</dbReference>
<organism evidence="11 12">
    <name type="scientific">Rhodovulum bhavnagarense</name>
    <dbReference type="NCBI Taxonomy" id="992286"/>
    <lineage>
        <taxon>Bacteria</taxon>
        <taxon>Pseudomonadati</taxon>
        <taxon>Pseudomonadota</taxon>
        <taxon>Alphaproteobacteria</taxon>
        <taxon>Rhodobacterales</taxon>
        <taxon>Paracoccaceae</taxon>
        <taxon>Rhodovulum</taxon>
    </lineage>
</organism>
<dbReference type="CDD" id="cd07346">
    <property type="entry name" value="ABC_6TM_exporters"/>
    <property type="match status" value="1"/>
</dbReference>
<feature type="transmembrane region" description="Helical" evidence="8">
    <location>
        <begin position="156"/>
        <end position="179"/>
    </location>
</feature>
<dbReference type="Gene3D" id="3.40.50.300">
    <property type="entry name" value="P-loop containing nucleotide triphosphate hydrolases"/>
    <property type="match status" value="1"/>
</dbReference>
<dbReference type="InterPro" id="IPR039421">
    <property type="entry name" value="Type_1_exporter"/>
</dbReference>
<dbReference type="GO" id="GO:0005886">
    <property type="term" value="C:plasma membrane"/>
    <property type="evidence" value="ECO:0007669"/>
    <property type="project" value="UniProtKB-SubCell"/>
</dbReference>
<dbReference type="FunFam" id="3.40.50.300:FF:000218">
    <property type="entry name" value="Multidrug ABC transporter ATP-binding protein"/>
    <property type="match status" value="1"/>
</dbReference>
<dbReference type="PROSITE" id="PS50893">
    <property type="entry name" value="ABC_TRANSPORTER_2"/>
    <property type="match status" value="1"/>
</dbReference>
<dbReference type="RefSeq" id="WP_132951291.1">
    <property type="nucleotide sequence ID" value="NZ_SLXU01000006.1"/>
</dbReference>
<comment type="function">
    <text evidence="7">Part of an ABC transporter complex. Transmembrane domains (TMD) form a pore in the inner membrane and the ATP-binding domain (NBD) is responsible for energy generation.</text>
</comment>
<dbReference type="Pfam" id="PF00664">
    <property type="entry name" value="ABC_membrane"/>
    <property type="match status" value="1"/>
</dbReference>
<dbReference type="InterPro" id="IPR017871">
    <property type="entry name" value="ABC_transporter-like_CS"/>
</dbReference>
<dbReference type="Proteomes" id="UP000295050">
    <property type="component" value="Unassembled WGS sequence"/>
</dbReference>
<feature type="transmembrane region" description="Helical" evidence="8">
    <location>
        <begin position="299"/>
        <end position="321"/>
    </location>
</feature>
<keyword evidence="12" id="KW-1185">Reference proteome</keyword>
<dbReference type="EMBL" id="SLXU01000006">
    <property type="protein sequence ID" value="TCP61109.1"/>
    <property type="molecule type" value="Genomic_DNA"/>
</dbReference>
<keyword evidence="3" id="KW-0547">Nucleotide-binding</keyword>
<dbReference type="InterPro" id="IPR036640">
    <property type="entry name" value="ABC1_TM_sf"/>
</dbReference>
<evidence type="ECO:0000256" key="2">
    <source>
        <dbReference type="ARBA" id="ARBA00022692"/>
    </source>
</evidence>
<feature type="transmembrane region" description="Helical" evidence="8">
    <location>
        <begin position="79"/>
        <end position="98"/>
    </location>
</feature>
<dbReference type="PROSITE" id="PS00211">
    <property type="entry name" value="ABC_TRANSPORTER_1"/>
    <property type="match status" value="1"/>
</dbReference>
<sequence length="613" mass="66926">MFRYFENLVDPYAPYAQDDTPPQRLLPFLWAYARPFWRVLAVSIVAAILVAAVEVWLIHALGRVVDILSNGTPAEVWDQYGWAMIGLAVFILVIRPALQGLDVLLLNNAIMPNLGTLIRWRAHSHVLRQSVGWFEDDFAGRIANRIMQTPPAAGEAVFQVFDAITFAVAYSVGALILLSNADPRLALPLILWLGFYAALVRWTMKRVGPASKAASDARSAVTGRVVDAYTNMQSVKLFAHHDRELAYAKEAIEGARETFAAEMRIFTRMDVTLTLLNGFLIVAVVGWAIALWMQGSASVGIVAAATALTLRLNAMTGWIMWALSSFFRALGVVSEGMETIAQPIALTDAPDARPLVLKEGRIALKGLTHHYGRGSGGLEGLDLTIAPGEKVGLIGRSGAGKSTLVKLMLRFYDAEGGRIEIDGQDIAHVTQESLRRQIGMVSQEASLMHRSVRDNILYGRPEASEDEMIAAAKRAEAHEFILDLEDPEGRRGYDAHVGERGVKLSGGQRQRVSLARVILKDAPILVLDEATSALDSEVEAAIQETLYGVMEGKTVIAIAHRLSTIAHMDRIVVLDQGRIVEQGPHAALLAQNGLYARFWAHQSGGFIGTEAAE</sequence>